<evidence type="ECO:0000313" key="1">
    <source>
        <dbReference type="EMBL" id="TMS34005.1"/>
    </source>
</evidence>
<dbReference type="AlphaFoldDB" id="A0A4U8UNY6"/>
<protein>
    <submittedName>
        <fullName evidence="1">Uncharacterized protein</fullName>
    </submittedName>
</protein>
<reference evidence="1 2" key="2">
    <citation type="journal article" date="2019" name="G3 (Bethesda)">
        <title>Hybrid Assembly of the Genome of the Entomopathogenic Nematode Steinernema carpocapsae Identifies the X-Chromosome.</title>
        <authorList>
            <person name="Serra L."/>
            <person name="Macchietto M."/>
            <person name="Macias-Munoz A."/>
            <person name="McGill C.J."/>
            <person name="Rodriguez I.M."/>
            <person name="Rodriguez B."/>
            <person name="Murad R."/>
            <person name="Mortazavi A."/>
        </authorList>
    </citation>
    <scope>NUCLEOTIDE SEQUENCE [LARGE SCALE GENOMIC DNA]</scope>
    <source>
        <strain evidence="1 2">ALL</strain>
    </source>
</reference>
<sequence length="74" mass="8032">MLLLLAGCEQPATQQPPPLLPPPASQSQSVVVVVDPGRMMRVAVAPRHRFHQPSDHPTLLVLWCVDARSAKSSD</sequence>
<reference evidence="1 2" key="1">
    <citation type="journal article" date="2015" name="Genome Biol.">
        <title>Comparative genomics of Steinernema reveals deeply conserved gene regulatory networks.</title>
        <authorList>
            <person name="Dillman A.R."/>
            <person name="Macchietto M."/>
            <person name="Porter C.F."/>
            <person name="Rogers A."/>
            <person name="Williams B."/>
            <person name="Antoshechkin I."/>
            <person name="Lee M.M."/>
            <person name="Goodwin Z."/>
            <person name="Lu X."/>
            <person name="Lewis E.E."/>
            <person name="Goodrich-Blair H."/>
            <person name="Stock S.P."/>
            <person name="Adams B.J."/>
            <person name="Sternberg P.W."/>
            <person name="Mortazavi A."/>
        </authorList>
    </citation>
    <scope>NUCLEOTIDE SEQUENCE [LARGE SCALE GENOMIC DNA]</scope>
    <source>
        <strain evidence="1 2">ALL</strain>
    </source>
</reference>
<gene>
    <name evidence="1" type="ORF">L596_001675</name>
</gene>
<dbReference type="Proteomes" id="UP000298663">
    <property type="component" value="Unassembled WGS sequence"/>
</dbReference>
<accession>A0A4U8UNY6</accession>
<keyword evidence="2" id="KW-1185">Reference proteome</keyword>
<organism evidence="1 2">
    <name type="scientific">Steinernema carpocapsae</name>
    <name type="common">Entomopathogenic nematode</name>
    <dbReference type="NCBI Taxonomy" id="34508"/>
    <lineage>
        <taxon>Eukaryota</taxon>
        <taxon>Metazoa</taxon>
        <taxon>Ecdysozoa</taxon>
        <taxon>Nematoda</taxon>
        <taxon>Chromadorea</taxon>
        <taxon>Rhabditida</taxon>
        <taxon>Tylenchina</taxon>
        <taxon>Panagrolaimomorpha</taxon>
        <taxon>Strongyloidoidea</taxon>
        <taxon>Steinernematidae</taxon>
        <taxon>Steinernema</taxon>
    </lineage>
</organism>
<proteinExistence type="predicted"/>
<evidence type="ECO:0000313" key="2">
    <source>
        <dbReference type="Proteomes" id="UP000298663"/>
    </source>
</evidence>
<comment type="caution">
    <text evidence="1">The sequence shown here is derived from an EMBL/GenBank/DDBJ whole genome shotgun (WGS) entry which is preliminary data.</text>
</comment>
<name>A0A4U8UNY6_STECR</name>
<dbReference type="EMBL" id="AZBU02000001">
    <property type="protein sequence ID" value="TMS34005.1"/>
    <property type="molecule type" value="Genomic_DNA"/>
</dbReference>